<dbReference type="GO" id="GO:0016301">
    <property type="term" value="F:kinase activity"/>
    <property type="evidence" value="ECO:0007669"/>
    <property type="project" value="TreeGrafter"/>
</dbReference>
<reference evidence="2 3" key="1">
    <citation type="submission" date="2016-10" db="EMBL/GenBank/DDBJ databases">
        <authorList>
            <person name="de Groot N.N."/>
        </authorList>
    </citation>
    <scope>NUCLEOTIDE SEQUENCE [LARGE SCALE GENOMIC DNA]</scope>
    <source>
        <strain evidence="2 3">Calf135</strain>
    </source>
</reference>
<name>A0A1H8G638_9FIRM</name>
<dbReference type="GO" id="GO:0005737">
    <property type="term" value="C:cytoplasm"/>
    <property type="evidence" value="ECO:0007669"/>
    <property type="project" value="InterPro"/>
</dbReference>
<dbReference type="PANTHER" id="PTHR40398">
    <property type="entry name" value="PTS SYSTEM GLUCITOL/SORBITOL-SPECIFIC EIIA COMPONENT"/>
    <property type="match status" value="1"/>
</dbReference>
<organism evidence="2 3">
    <name type="scientific">Peptostreptococcus russellii</name>
    <dbReference type="NCBI Taxonomy" id="215200"/>
    <lineage>
        <taxon>Bacteria</taxon>
        <taxon>Bacillati</taxon>
        <taxon>Bacillota</taxon>
        <taxon>Clostridia</taxon>
        <taxon>Peptostreptococcales</taxon>
        <taxon>Peptostreptococcaceae</taxon>
        <taxon>Peptostreptococcus</taxon>
    </lineage>
</organism>
<dbReference type="OrthoDB" id="5113885at2"/>
<dbReference type="InterPro" id="IPR004716">
    <property type="entry name" value="PTS_IIA_glucitol/sorbitol-sp"/>
</dbReference>
<dbReference type="EMBL" id="FODF01000003">
    <property type="protein sequence ID" value="SEN39453.1"/>
    <property type="molecule type" value="Genomic_DNA"/>
</dbReference>
<dbReference type="RefSeq" id="WP_091974509.1">
    <property type="nucleotide sequence ID" value="NZ_CAUWDX010000010.1"/>
</dbReference>
<dbReference type="PANTHER" id="PTHR40398:SF1">
    <property type="entry name" value="PTS SYSTEM GLUCITOL_SORBITOL-SPECIFIC EIIA COMPONENT"/>
    <property type="match status" value="1"/>
</dbReference>
<evidence type="ECO:0000313" key="3">
    <source>
        <dbReference type="Proteomes" id="UP000199512"/>
    </source>
</evidence>
<sequence>MIIYDNNIKNMGSMVEAFGNEMAILFGDNAPDTLKDYCYTIDVKDADDKIEVGDTIIIDDEKFSIKAIGDLAQKNLEALGHLTINFTGDESGLLPGAIVVEKKDCPKINIGTRIVIEK</sequence>
<dbReference type="GO" id="GO:0009401">
    <property type="term" value="P:phosphoenolpyruvate-dependent sugar phosphotransferase system"/>
    <property type="evidence" value="ECO:0007669"/>
    <property type="project" value="InterPro"/>
</dbReference>
<dbReference type="GO" id="GO:0008982">
    <property type="term" value="F:protein-N(PI)-phosphohistidine-sugar phosphotransferase activity"/>
    <property type="evidence" value="ECO:0007669"/>
    <property type="project" value="InterPro"/>
</dbReference>
<proteinExistence type="predicted"/>
<accession>A0A1H8G638</accession>
<evidence type="ECO:0000256" key="1">
    <source>
        <dbReference type="PROSITE-ProRule" id="PRU00420"/>
    </source>
</evidence>
<dbReference type="PROSITE" id="PS51097">
    <property type="entry name" value="PTS_EIIA_TYPE_5"/>
    <property type="match status" value="1"/>
</dbReference>
<dbReference type="AlphaFoldDB" id="A0A1H8G638"/>
<dbReference type="Gene3D" id="2.40.33.40">
    <property type="entry name" value="Phosphotransferase system, glucitol/sorbitol-specific IIA component"/>
    <property type="match status" value="1"/>
</dbReference>
<gene>
    <name evidence="2" type="ORF">SAMN05216454_10379</name>
</gene>
<keyword evidence="3" id="KW-1185">Reference proteome</keyword>
<dbReference type="InterPro" id="IPR036665">
    <property type="entry name" value="PTS_IIA_glucitol/sorbitol_sf"/>
</dbReference>
<comment type="caution">
    <text evidence="1">Lacks conserved residue(s) required for the propagation of feature annotation.</text>
</comment>
<dbReference type="Pfam" id="PF03829">
    <property type="entry name" value="PTSIIA_gutA"/>
    <property type="match status" value="1"/>
</dbReference>
<dbReference type="STRING" id="215200.SAMN05216454_10379"/>
<evidence type="ECO:0000313" key="2">
    <source>
        <dbReference type="EMBL" id="SEN39453.1"/>
    </source>
</evidence>
<dbReference type="Proteomes" id="UP000199512">
    <property type="component" value="Unassembled WGS sequence"/>
</dbReference>
<dbReference type="SUPFAM" id="SSF141530">
    <property type="entry name" value="PTSIIA/GutA-like"/>
    <property type="match status" value="1"/>
</dbReference>
<protein>
    <submittedName>
        <fullName evidence="2">PTS system, glucitol/sorbitol-specific IIA component</fullName>
    </submittedName>
</protein>